<evidence type="ECO:0000313" key="1">
    <source>
        <dbReference type="EMBL" id="MBB5323251.1"/>
    </source>
</evidence>
<dbReference type="RefSeq" id="WP_183251006.1">
    <property type="nucleotide sequence ID" value="NZ_JACHEP010000001.1"/>
</dbReference>
<organism evidence="1 2">
    <name type="scientific">Anoxybacteroides tepidamans</name>
    <dbReference type="NCBI Taxonomy" id="265948"/>
    <lineage>
        <taxon>Bacteria</taxon>
        <taxon>Bacillati</taxon>
        <taxon>Bacillota</taxon>
        <taxon>Bacilli</taxon>
        <taxon>Bacillales</taxon>
        <taxon>Anoxybacillaceae</taxon>
        <taxon>Anoxybacteroides</taxon>
    </lineage>
</organism>
<dbReference type="Gene3D" id="2.30.110.10">
    <property type="entry name" value="Electron Transport, Fmn-binding Protein, Chain A"/>
    <property type="match status" value="1"/>
</dbReference>
<dbReference type="SUPFAM" id="SSF50475">
    <property type="entry name" value="FMN-binding split barrel"/>
    <property type="match status" value="1"/>
</dbReference>
<dbReference type="InterPro" id="IPR012349">
    <property type="entry name" value="Split_barrel_FMN-bd"/>
</dbReference>
<dbReference type="EMBL" id="JACHEP010000001">
    <property type="protein sequence ID" value="MBB5323251.1"/>
    <property type="molecule type" value="Genomic_DNA"/>
</dbReference>
<evidence type="ECO:0000313" key="2">
    <source>
        <dbReference type="Proteomes" id="UP000520011"/>
    </source>
</evidence>
<dbReference type="Pfam" id="PF04299">
    <property type="entry name" value="FMN_bind_2"/>
    <property type="match status" value="1"/>
</dbReference>
<reference evidence="1 2" key="1">
    <citation type="submission" date="2020-08" db="EMBL/GenBank/DDBJ databases">
        <title>Genomic Encyclopedia of Type Strains, Phase IV (KMG-IV): sequencing the most valuable type-strain genomes for metagenomic binning, comparative biology and taxonomic classification.</title>
        <authorList>
            <person name="Goeker M."/>
        </authorList>
    </citation>
    <scope>NUCLEOTIDE SEQUENCE [LARGE SCALE GENOMIC DNA]</scope>
    <source>
        <strain evidence="1 2">DSM 16325</strain>
    </source>
</reference>
<dbReference type="AlphaFoldDB" id="A0A7W8INR6"/>
<dbReference type="Proteomes" id="UP000520011">
    <property type="component" value="Unassembled WGS sequence"/>
</dbReference>
<comment type="caution">
    <text evidence="1">The sequence shown here is derived from an EMBL/GenBank/DDBJ whole genome shotgun (WGS) entry which is preliminary data.</text>
</comment>
<keyword evidence="2" id="KW-1185">Reference proteome</keyword>
<proteinExistence type="predicted"/>
<name>A0A7W8INR6_9BACL</name>
<dbReference type="InterPro" id="IPR007396">
    <property type="entry name" value="TR_PAI2-type"/>
</dbReference>
<sequence>MYIPKAFEVGDPARIVEFIKNNSFGILFSCVDGKPFATHLPFFIDETKDNHGVLMSHMAKQNPQWENLNNSEVLVVFPGPHAYISPTWYNEPNTVPTWNYVAVHVYGTFQLIEDKETMRYILEKTVDFYESSMHNPWKVEFDDFIEHLIENIVCFEINIHKFEGKWKLSQNHSIQRQQNLIKGLKTVDQYHSKEIATLMKQNIAQEEDK</sequence>
<dbReference type="PANTHER" id="PTHR35802:SF1">
    <property type="entry name" value="PROTEASE SYNTHASE AND SPORULATION PROTEIN PAI 2"/>
    <property type="match status" value="1"/>
</dbReference>
<dbReference type="PIRSF" id="PIRSF010372">
    <property type="entry name" value="PaiB"/>
    <property type="match status" value="1"/>
</dbReference>
<accession>A0A7W8INR6</accession>
<protein>
    <submittedName>
        <fullName evidence="1">Transcriptional regulator</fullName>
    </submittedName>
</protein>
<gene>
    <name evidence="1" type="ORF">HNQ34_000328</name>
</gene>
<dbReference type="PANTHER" id="PTHR35802">
    <property type="entry name" value="PROTEASE SYNTHASE AND SPORULATION PROTEIN PAI 2"/>
    <property type="match status" value="1"/>
</dbReference>